<sequence>MTREIGISNFTIPLMEKAIAAVGAENIATNQIELSPYLQNRKVVAWAKQHGIHITSYMTLAYGKALKMRLLLVSQLNTMRLRHK</sequence>
<protein>
    <submittedName>
        <fullName evidence="5">2,5-diketo-D-gluconic acid reductase B</fullName>
        <ecNumber evidence="5">1.1.1.274</ecNumber>
    </submittedName>
</protein>
<name>A0A2X1NI62_ECOLX</name>
<dbReference type="InterPro" id="IPR020471">
    <property type="entry name" value="AKR"/>
</dbReference>
<proteinExistence type="inferred from homology"/>
<keyword evidence="3 5" id="KW-0560">Oxidoreductase</keyword>
<evidence type="ECO:0000259" key="4">
    <source>
        <dbReference type="Pfam" id="PF00248"/>
    </source>
</evidence>
<dbReference type="SUPFAM" id="SSF51430">
    <property type="entry name" value="NAD(P)-linked oxidoreductase"/>
    <property type="match status" value="1"/>
</dbReference>
<feature type="domain" description="NADP-dependent oxidoreductase" evidence="4">
    <location>
        <begin position="3"/>
        <end position="66"/>
    </location>
</feature>
<dbReference type="PANTHER" id="PTHR43827:SF3">
    <property type="entry name" value="NADP-DEPENDENT OXIDOREDUCTASE DOMAIN-CONTAINING PROTEIN"/>
    <property type="match status" value="1"/>
</dbReference>
<evidence type="ECO:0000313" key="6">
    <source>
        <dbReference type="Proteomes" id="UP000250780"/>
    </source>
</evidence>
<dbReference type="PANTHER" id="PTHR43827">
    <property type="entry name" value="2,5-DIKETO-D-GLUCONIC ACID REDUCTASE"/>
    <property type="match status" value="1"/>
</dbReference>
<reference evidence="5 6" key="1">
    <citation type="submission" date="2018-06" db="EMBL/GenBank/DDBJ databases">
        <authorList>
            <consortium name="Pathogen Informatics"/>
            <person name="Doyle S."/>
        </authorList>
    </citation>
    <scope>NUCLEOTIDE SEQUENCE [LARGE SCALE GENOMIC DNA]</scope>
    <source>
        <strain evidence="5 6">NCTC9073</strain>
    </source>
</reference>
<accession>A0A2X1NI62</accession>
<dbReference type="Proteomes" id="UP000250780">
    <property type="component" value="Unassembled WGS sequence"/>
</dbReference>
<dbReference type="Pfam" id="PF00248">
    <property type="entry name" value="Aldo_ket_red"/>
    <property type="match status" value="1"/>
</dbReference>
<dbReference type="EC" id="1.1.1.274" evidence="5"/>
<dbReference type="AlphaFoldDB" id="A0A2X1NI62"/>
<dbReference type="EMBL" id="UASD01000008">
    <property type="protein sequence ID" value="SPX11995.1"/>
    <property type="molecule type" value="Genomic_DNA"/>
</dbReference>
<evidence type="ECO:0000256" key="2">
    <source>
        <dbReference type="ARBA" id="ARBA00022857"/>
    </source>
</evidence>
<dbReference type="GO" id="GO:0051596">
    <property type="term" value="P:methylglyoxal catabolic process"/>
    <property type="evidence" value="ECO:0007669"/>
    <property type="project" value="TreeGrafter"/>
</dbReference>
<organism evidence="5 6">
    <name type="scientific">Escherichia coli</name>
    <dbReference type="NCBI Taxonomy" id="562"/>
    <lineage>
        <taxon>Bacteria</taxon>
        <taxon>Pseudomonadati</taxon>
        <taxon>Pseudomonadota</taxon>
        <taxon>Gammaproteobacteria</taxon>
        <taxon>Enterobacterales</taxon>
        <taxon>Enterobacteriaceae</taxon>
        <taxon>Escherichia</taxon>
    </lineage>
</organism>
<gene>
    <name evidence="5" type="primary">dkgB_2</name>
    <name evidence="5" type="ORF">NCTC9073_03344</name>
</gene>
<dbReference type="GO" id="GO:0050580">
    <property type="term" value="F:2,5-didehydrogluconate reductase activity"/>
    <property type="evidence" value="ECO:0007669"/>
    <property type="project" value="UniProtKB-EC"/>
</dbReference>
<dbReference type="InterPro" id="IPR023210">
    <property type="entry name" value="NADP_OxRdtase_dom"/>
</dbReference>
<dbReference type="Gene3D" id="3.20.20.100">
    <property type="entry name" value="NADP-dependent oxidoreductase domain"/>
    <property type="match status" value="1"/>
</dbReference>
<evidence type="ECO:0000256" key="1">
    <source>
        <dbReference type="ARBA" id="ARBA00007905"/>
    </source>
</evidence>
<keyword evidence="2" id="KW-0521">NADP</keyword>
<evidence type="ECO:0000256" key="3">
    <source>
        <dbReference type="ARBA" id="ARBA00023002"/>
    </source>
</evidence>
<comment type="similarity">
    <text evidence="1">Belongs to the aldo/keto reductase family.</text>
</comment>
<dbReference type="GO" id="GO:1990002">
    <property type="term" value="F:methylglyoxal reductase (NADPH) (acetol producing) activity"/>
    <property type="evidence" value="ECO:0007669"/>
    <property type="project" value="TreeGrafter"/>
</dbReference>
<dbReference type="InterPro" id="IPR036812">
    <property type="entry name" value="NAD(P)_OxRdtase_dom_sf"/>
</dbReference>
<evidence type="ECO:0000313" key="5">
    <source>
        <dbReference type="EMBL" id="SPX11995.1"/>
    </source>
</evidence>